<feature type="region of interest" description="Disordered" evidence="1">
    <location>
        <begin position="44"/>
        <end position="66"/>
    </location>
</feature>
<name>A0A2C6JMM3_9APIC</name>
<feature type="region of interest" description="Disordered" evidence="1">
    <location>
        <begin position="86"/>
        <end position="221"/>
    </location>
</feature>
<dbReference type="OrthoDB" id="10660452at2759"/>
<dbReference type="EMBL" id="MIGC01004828">
    <property type="protein sequence ID" value="PHJ17611.1"/>
    <property type="molecule type" value="Genomic_DNA"/>
</dbReference>
<organism evidence="2 3">
    <name type="scientific">Cystoisospora suis</name>
    <dbReference type="NCBI Taxonomy" id="483139"/>
    <lineage>
        <taxon>Eukaryota</taxon>
        <taxon>Sar</taxon>
        <taxon>Alveolata</taxon>
        <taxon>Apicomplexa</taxon>
        <taxon>Conoidasida</taxon>
        <taxon>Coccidia</taxon>
        <taxon>Eucoccidiorida</taxon>
        <taxon>Eimeriorina</taxon>
        <taxon>Sarcocystidae</taxon>
        <taxon>Cystoisospora</taxon>
    </lineage>
</organism>
<dbReference type="RefSeq" id="XP_067919329.1">
    <property type="nucleotide sequence ID" value="XM_068068691.1"/>
</dbReference>
<dbReference type="VEuPathDB" id="ToxoDB:CSUI_008563"/>
<feature type="compositionally biased region" description="Basic and acidic residues" evidence="1">
    <location>
        <begin position="170"/>
        <end position="183"/>
    </location>
</feature>
<evidence type="ECO:0000313" key="2">
    <source>
        <dbReference type="EMBL" id="PHJ17611.1"/>
    </source>
</evidence>
<feature type="region of interest" description="Disordered" evidence="1">
    <location>
        <begin position="237"/>
        <end position="262"/>
    </location>
</feature>
<protein>
    <submittedName>
        <fullName evidence="2">Uncharacterized protein</fullName>
    </submittedName>
</protein>
<reference evidence="2 3" key="1">
    <citation type="journal article" date="2017" name="Int. J. Parasitol.">
        <title>The genome of the protozoan parasite Cystoisospora suis and a reverse vaccinology approach to identify vaccine candidates.</title>
        <authorList>
            <person name="Palmieri N."/>
            <person name="Shrestha A."/>
            <person name="Ruttkowski B."/>
            <person name="Beck T."/>
            <person name="Vogl C."/>
            <person name="Tomley F."/>
            <person name="Blake D.P."/>
            <person name="Joachim A."/>
        </authorList>
    </citation>
    <scope>NUCLEOTIDE SEQUENCE [LARGE SCALE GENOMIC DNA]</scope>
    <source>
        <strain evidence="2 3">Wien I</strain>
    </source>
</reference>
<evidence type="ECO:0000313" key="3">
    <source>
        <dbReference type="Proteomes" id="UP000221165"/>
    </source>
</evidence>
<feature type="compositionally biased region" description="Pro residues" evidence="1">
    <location>
        <begin position="317"/>
        <end position="328"/>
    </location>
</feature>
<feature type="compositionally biased region" description="Polar residues" evidence="1">
    <location>
        <begin position="1"/>
        <end position="11"/>
    </location>
</feature>
<feature type="compositionally biased region" description="Low complexity" evidence="1">
    <location>
        <begin position="140"/>
        <end position="150"/>
    </location>
</feature>
<feature type="compositionally biased region" description="Low complexity" evidence="1">
    <location>
        <begin position="96"/>
        <end position="110"/>
    </location>
</feature>
<dbReference type="AlphaFoldDB" id="A0A2C6JMM3"/>
<gene>
    <name evidence="2" type="ORF">CSUI_008563</name>
</gene>
<evidence type="ECO:0000256" key="1">
    <source>
        <dbReference type="SAM" id="MobiDB-lite"/>
    </source>
</evidence>
<comment type="caution">
    <text evidence="2">The sequence shown here is derived from an EMBL/GenBank/DDBJ whole genome shotgun (WGS) entry which is preliminary data.</text>
</comment>
<accession>A0A2C6JMM3</accession>
<feature type="region of interest" description="Disordered" evidence="1">
    <location>
        <begin position="299"/>
        <end position="337"/>
    </location>
</feature>
<proteinExistence type="predicted"/>
<feature type="region of interest" description="Disordered" evidence="1">
    <location>
        <begin position="1"/>
        <end position="22"/>
    </location>
</feature>
<dbReference type="GeneID" id="94431902"/>
<feature type="non-terminal residue" evidence="2">
    <location>
        <position position="337"/>
    </location>
</feature>
<dbReference type="Proteomes" id="UP000221165">
    <property type="component" value="Unassembled WGS sequence"/>
</dbReference>
<keyword evidence="3" id="KW-1185">Reference proteome</keyword>
<sequence>MATRAGSSPYNSRGLGLSSGGGMRTSEGWIEALPIGTQAFFEAQQKKKRDLRTAGVGGGGGGFSEAEDSILLSKKIIVDRCVDITPSTRQRRRRLSPSSSSTSSSFASSCDESRETYSSPVRRKMPRDVSDRSSRYTPHRTSAMTSSSSRSHGEKTKKIRGGGRSPSPARGHEDRGRGGDGRRSTRRSKGSGGIYRKDFEDEEEEKRRRKEDRKRREQEEHLRFIRSRQAVLDRVWPPPRAKVSILGKSNGNEEDDKLPQGKKKHIDDALFLDEEYEAAADLHNAHSLDFVYQLTTSLHVRKPSPPPSPRPKVVVKPPEPSPPPPPPPKKVEEPPKP</sequence>